<accession>A0A926HUV4</accession>
<sequence>MRLDQIQESMLYSVYFAPRGKLRMLGIGNSIAQRHLLATDRLIGFVGDSGAGKSMLIKGMFPGLELTNDDEGVNIRPLPLLSRDDAGFFNSHTYHMDCRFEMAFTQAHVLADAVRAALEDEKRVIVEHFDLLYPALGMNAELLIGVGEEIIVTRPGVFGPEPQGLAEIVMKSLPYRKMVHSAEDLTEHVMKNLFGVKQRYEHGDVRHGFLLEYDERPDVDLREVEREVKALIARDVAISFLDENHILIDNEIRHRCTGPRLHVTSAREILNFSLLPEFRYDAIKRKYYMVGLVGYEHPEMIHDFNQIGV</sequence>
<dbReference type="AlphaFoldDB" id="A0A926HUV4"/>
<proteinExistence type="predicted"/>
<protein>
    <submittedName>
        <fullName evidence="1">Alanine-tRNA synthetase second additional domain-containing protein</fullName>
    </submittedName>
</protein>
<evidence type="ECO:0000313" key="2">
    <source>
        <dbReference type="Proteomes" id="UP000620366"/>
    </source>
</evidence>
<dbReference type="RefSeq" id="WP_249299697.1">
    <property type="nucleotide sequence ID" value="NZ_JACRSP010000002.1"/>
</dbReference>
<comment type="caution">
    <text evidence="1">The sequence shown here is derived from an EMBL/GenBank/DDBJ whole genome shotgun (WGS) entry which is preliminary data.</text>
</comment>
<reference evidence="1" key="1">
    <citation type="submission" date="2020-08" db="EMBL/GenBank/DDBJ databases">
        <title>Genome public.</title>
        <authorList>
            <person name="Liu C."/>
            <person name="Sun Q."/>
        </authorList>
    </citation>
    <scope>NUCLEOTIDE SEQUENCE</scope>
    <source>
        <strain evidence="1">BX7</strain>
    </source>
</reference>
<dbReference type="EMBL" id="JACRSP010000002">
    <property type="protein sequence ID" value="MBC8535956.1"/>
    <property type="molecule type" value="Genomic_DNA"/>
</dbReference>
<name>A0A926HUV4_9FIRM</name>
<dbReference type="Proteomes" id="UP000620366">
    <property type="component" value="Unassembled WGS sequence"/>
</dbReference>
<keyword evidence="2" id="KW-1185">Reference proteome</keyword>
<organism evidence="1 2">
    <name type="scientific">Feifania hominis</name>
    <dbReference type="NCBI Taxonomy" id="2763660"/>
    <lineage>
        <taxon>Bacteria</taxon>
        <taxon>Bacillati</taxon>
        <taxon>Bacillota</taxon>
        <taxon>Clostridia</taxon>
        <taxon>Eubacteriales</taxon>
        <taxon>Feifaniaceae</taxon>
        <taxon>Feifania</taxon>
    </lineage>
</organism>
<evidence type="ECO:0000313" key="1">
    <source>
        <dbReference type="EMBL" id="MBC8535956.1"/>
    </source>
</evidence>
<gene>
    <name evidence="1" type="ORF">H8695_04535</name>
</gene>